<sequence length="171" mass="19312">MVNSFDSERLTITSLCESDWTLFLKLHTDKSVIALCFDEPTRAEVRDKFESRLPPWYRGARHWLCMVLIDKVSGTRVGITGLVFDGDVAEVGYMLLPDYHGLGFATESLKALLSWCQSNHGITKFRAIVTEGNSSSERVLMRCGFHLAQRVENAYQIAGHSYADRIYSLSV</sequence>
<gene>
    <name evidence="2" type="ORF">LNL84_07645</name>
</gene>
<dbReference type="Gene3D" id="3.40.630.30">
    <property type="match status" value="1"/>
</dbReference>
<dbReference type="SUPFAM" id="SSF55729">
    <property type="entry name" value="Acyl-CoA N-acyltransferases (Nat)"/>
    <property type="match status" value="1"/>
</dbReference>
<keyword evidence="3" id="KW-1185">Reference proteome</keyword>
<dbReference type="RefSeq" id="WP_244356503.1">
    <property type="nucleotide sequence ID" value="NZ_JAJNNZ010000004.1"/>
</dbReference>
<comment type="caution">
    <text evidence="2">The sequence shown here is derived from an EMBL/GenBank/DDBJ whole genome shotgun (WGS) entry which is preliminary data.</text>
</comment>
<reference evidence="2" key="1">
    <citation type="submission" date="2021-11" db="EMBL/GenBank/DDBJ databases">
        <title>Vibrio ZSDE26 sp. nov. and Vibrio ZSDZ34 sp. nov., isolated from coastal seawater in Qingdao.</title>
        <authorList>
            <person name="Zhang P."/>
        </authorList>
    </citation>
    <scope>NUCLEOTIDE SEQUENCE</scope>
    <source>
        <strain evidence="2">ZSDZ34</strain>
    </source>
</reference>
<accession>A0A9X1WE95</accession>
<evidence type="ECO:0000259" key="1">
    <source>
        <dbReference type="PROSITE" id="PS51186"/>
    </source>
</evidence>
<dbReference type="GO" id="GO:0016747">
    <property type="term" value="F:acyltransferase activity, transferring groups other than amino-acyl groups"/>
    <property type="evidence" value="ECO:0007669"/>
    <property type="project" value="InterPro"/>
</dbReference>
<dbReference type="EMBL" id="JAJNNZ010000004">
    <property type="protein sequence ID" value="MCJ2376710.1"/>
    <property type="molecule type" value="Genomic_DNA"/>
</dbReference>
<name>A0A9X1WE95_9VIBR</name>
<proteinExistence type="predicted"/>
<organism evidence="2 3">
    <name type="scientific">Vibrio gelatinilyticus</name>
    <dbReference type="NCBI Taxonomy" id="2893468"/>
    <lineage>
        <taxon>Bacteria</taxon>
        <taxon>Pseudomonadati</taxon>
        <taxon>Pseudomonadota</taxon>
        <taxon>Gammaproteobacteria</taxon>
        <taxon>Vibrionales</taxon>
        <taxon>Vibrionaceae</taxon>
        <taxon>Vibrio</taxon>
    </lineage>
</organism>
<evidence type="ECO:0000313" key="2">
    <source>
        <dbReference type="EMBL" id="MCJ2376710.1"/>
    </source>
</evidence>
<dbReference type="InterPro" id="IPR016181">
    <property type="entry name" value="Acyl_CoA_acyltransferase"/>
</dbReference>
<dbReference type="Proteomes" id="UP001139488">
    <property type="component" value="Unassembled WGS sequence"/>
</dbReference>
<feature type="domain" description="N-acetyltransferase" evidence="1">
    <location>
        <begin position="10"/>
        <end position="171"/>
    </location>
</feature>
<dbReference type="AlphaFoldDB" id="A0A9X1WE95"/>
<protein>
    <submittedName>
        <fullName evidence="2">GNAT family N-acetyltransferase</fullName>
    </submittedName>
</protein>
<dbReference type="InterPro" id="IPR000182">
    <property type="entry name" value="GNAT_dom"/>
</dbReference>
<dbReference type="PANTHER" id="PTHR43792:SF1">
    <property type="entry name" value="N-ACETYLTRANSFERASE DOMAIN-CONTAINING PROTEIN"/>
    <property type="match status" value="1"/>
</dbReference>
<dbReference type="PROSITE" id="PS51186">
    <property type="entry name" value="GNAT"/>
    <property type="match status" value="1"/>
</dbReference>
<dbReference type="InterPro" id="IPR051531">
    <property type="entry name" value="N-acetyltransferase"/>
</dbReference>
<dbReference type="PANTHER" id="PTHR43792">
    <property type="entry name" value="GNAT FAMILY, PUTATIVE (AFU_ORTHOLOGUE AFUA_3G00765)-RELATED-RELATED"/>
    <property type="match status" value="1"/>
</dbReference>
<dbReference type="Pfam" id="PF13302">
    <property type="entry name" value="Acetyltransf_3"/>
    <property type="match status" value="1"/>
</dbReference>
<evidence type="ECO:0000313" key="3">
    <source>
        <dbReference type="Proteomes" id="UP001139488"/>
    </source>
</evidence>